<organism evidence="1 2">
    <name type="scientific">candidate division TA06 bacterium B3_TA06</name>
    <dbReference type="NCBI Taxonomy" id="2012487"/>
    <lineage>
        <taxon>Bacteria</taxon>
        <taxon>Bacteria division TA06</taxon>
    </lineage>
</organism>
<dbReference type="AlphaFoldDB" id="A0A532V8F9"/>
<dbReference type="PANTHER" id="PTHR37947:SF1">
    <property type="entry name" value="BLL2462 PROTEIN"/>
    <property type="match status" value="1"/>
</dbReference>
<accession>A0A532V8F9</accession>
<dbReference type="Proteomes" id="UP000317778">
    <property type="component" value="Unassembled WGS sequence"/>
</dbReference>
<gene>
    <name evidence="1" type="ORF">CEE36_03865</name>
</gene>
<comment type="caution">
    <text evidence="1">The sequence shown here is derived from an EMBL/GenBank/DDBJ whole genome shotgun (WGS) entry which is preliminary data.</text>
</comment>
<sequence>MSSEGKQNQYRQLLAELEGLQGSVILDAYRFADSLAPLKNPAAVKFNGRRSDIHAALGSLDPKDADAILLVSDGRHNGPDELEGKLLPTPLWVLPIGKENLPDIGIEEVEMLDSAQARVRLRSNLEAETVSRLDFYKGGNRVTGREVRLAADRLTELTIPLPQDGSKTTWRVELDSLPLEDRLDNNSFVFRAPQKSRQLEVLFIAGVISQETELILAALRVLPRIRLSTHIEVAPGRIVGDMNRQPDVLVVGPIGADLSNRTQEKVRDAVRKAVPIMFISAAERAPSGLMNLFPLKATRRRFDPSPPWQYSPLAELLMAEWHPETGGAENPSQAMYVARPGAQTLVGKDGATFMASLNEPVRTVGVELPDLTSAIRRDREGFSSFIQTTLVYLIEGEGFPFRFGVEESTDASLRLALFSEVEVTGGGIQAWLMPDSHALNVIPLTSHSFRLSGTPPAGAYRLSISWNNQRFVPRGRIEVTPAPPEQPSRGSNHKLLAHLAHQNSGELVTITELEELVESLPRRKTFNFKPLKTPLLVILVGTIFLVEIWHRRKIGLP</sequence>
<evidence type="ECO:0000313" key="1">
    <source>
        <dbReference type="EMBL" id="TKJ43481.1"/>
    </source>
</evidence>
<dbReference type="PANTHER" id="PTHR37947">
    <property type="entry name" value="BLL2462 PROTEIN"/>
    <property type="match status" value="1"/>
</dbReference>
<dbReference type="EMBL" id="NJBO01000004">
    <property type="protein sequence ID" value="TKJ43481.1"/>
    <property type="molecule type" value="Genomic_DNA"/>
</dbReference>
<evidence type="ECO:0000313" key="2">
    <source>
        <dbReference type="Proteomes" id="UP000317778"/>
    </source>
</evidence>
<proteinExistence type="predicted"/>
<name>A0A532V8F9_UNCT6</name>
<protein>
    <submittedName>
        <fullName evidence="1">Uncharacterized protein</fullName>
    </submittedName>
</protein>
<reference evidence="1 2" key="1">
    <citation type="submission" date="2017-06" db="EMBL/GenBank/DDBJ databases">
        <title>Novel microbial phyla capable of carbon fixation and sulfur reduction in deep-sea sediments.</title>
        <authorList>
            <person name="Huang J."/>
            <person name="Baker B."/>
            <person name="Wang Y."/>
        </authorList>
    </citation>
    <scope>NUCLEOTIDE SEQUENCE [LARGE SCALE GENOMIC DNA]</scope>
    <source>
        <strain evidence="1">B3_TA06</strain>
    </source>
</reference>